<gene>
    <name evidence="6" type="ORF">K431DRAFT_343957</name>
</gene>
<evidence type="ECO:0000256" key="1">
    <source>
        <dbReference type="ARBA" id="ARBA00004123"/>
    </source>
</evidence>
<dbReference type="InterPro" id="IPR001138">
    <property type="entry name" value="Zn2Cys6_DnaBD"/>
</dbReference>
<feature type="domain" description="Zn(2)-C6 fungal-type" evidence="5">
    <location>
        <begin position="14"/>
        <end position="44"/>
    </location>
</feature>
<dbReference type="Pfam" id="PF04082">
    <property type="entry name" value="Fungal_trans"/>
    <property type="match status" value="1"/>
</dbReference>
<dbReference type="InterPro" id="IPR036864">
    <property type="entry name" value="Zn2-C6_fun-type_DNA-bd_sf"/>
</dbReference>
<evidence type="ECO:0000259" key="5">
    <source>
        <dbReference type="PROSITE" id="PS50048"/>
    </source>
</evidence>
<dbReference type="Gene3D" id="4.10.240.10">
    <property type="entry name" value="Zn(2)-C6 fungal-type DNA-binding domain"/>
    <property type="match status" value="1"/>
</dbReference>
<dbReference type="CDD" id="cd00067">
    <property type="entry name" value="GAL4"/>
    <property type="match status" value="1"/>
</dbReference>
<dbReference type="InterPro" id="IPR007219">
    <property type="entry name" value="XnlR_reg_dom"/>
</dbReference>
<dbReference type="EMBL" id="MU003771">
    <property type="protein sequence ID" value="KAF2724621.1"/>
    <property type="molecule type" value="Genomic_DNA"/>
</dbReference>
<dbReference type="GO" id="GO:0006351">
    <property type="term" value="P:DNA-templated transcription"/>
    <property type="evidence" value="ECO:0007669"/>
    <property type="project" value="InterPro"/>
</dbReference>
<dbReference type="PROSITE" id="PS50048">
    <property type="entry name" value="ZN2_CY6_FUNGAL_2"/>
    <property type="match status" value="1"/>
</dbReference>
<keyword evidence="3" id="KW-0238">DNA-binding</keyword>
<evidence type="ECO:0000256" key="3">
    <source>
        <dbReference type="ARBA" id="ARBA00023125"/>
    </source>
</evidence>
<dbReference type="Proteomes" id="UP000799441">
    <property type="component" value="Unassembled WGS sequence"/>
</dbReference>
<dbReference type="PANTHER" id="PTHR46910:SF3">
    <property type="entry name" value="HALOTOLERANCE PROTEIN 9-RELATED"/>
    <property type="match status" value="1"/>
</dbReference>
<dbReference type="SUPFAM" id="SSF57701">
    <property type="entry name" value="Zn2/Cys6 DNA-binding domain"/>
    <property type="match status" value="1"/>
</dbReference>
<evidence type="ECO:0000313" key="7">
    <source>
        <dbReference type="Proteomes" id="UP000799441"/>
    </source>
</evidence>
<dbReference type="Pfam" id="PF00172">
    <property type="entry name" value="Zn_clus"/>
    <property type="match status" value="1"/>
</dbReference>
<dbReference type="SMART" id="SM00066">
    <property type="entry name" value="GAL4"/>
    <property type="match status" value="1"/>
</dbReference>
<reference evidence="6" key="1">
    <citation type="journal article" date="2020" name="Stud. Mycol.">
        <title>101 Dothideomycetes genomes: a test case for predicting lifestyles and emergence of pathogens.</title>
        <authorList>
            <person name="Haridas S."/>
            <person name="Albert R."/>
            <person name="Binder M."/>
            <person name="Bloem J."/>
            <person name="Labutti K."/>
            <person name="Salamov A."/>
            <person name="Andreopoulos B."/>
            <person name="Baker S."/>
            <person name="Barry K."/>
            <person name="Bills G."/>
            <person name="Bluhm B."/>
            <person name="Cannon C."/>
            <person name="Castanera R."/>
            <person name="Culley D."/>
            <person name="Daum C."/>
            <person name="Ezra D."/>
            <person name="Gonzalez J."/>
            <person name="Henrissat B."/>
            <person name="Kuo A."/>
            <person name="Liang C."/>
            <person name="Lipzen A."/>
            <person name="Lutzoni F."/>
            <person name="Magnuson J."/>
            <person name="Mondo S."/>
            <person name="Nolan M."/>
            <person name="Ohm R."/>
            <person name="Pangilinan J."/>
            <person name="Park H.-J."/>
            <person name="Ramirez L."/>
            <person name="Alfaro M."/>
            <person name="Sun H."/>
            <person name="Tritt A."/>
            <person name="Yoshinaga Y."/>
            <person name="Zwiers L.-H."/>
            <person name="Turgeon B."/>
            <person name="Goodwin S."/>
            <person name="Spatafora J."/>
            <person name="Crous P."/>
            <person name="Grigoriev I."/>
        </authorList>
    </citation>
    <scope>NUCLEOTIDE SEQUENCE</scope>
    <source>
        <strain evidence="6">CBS 116435</strain>
    </source>
</reference>
<protein>
    <recommendedName>
        <fullName evidence="5">Zn(2)-C6 fungal-type domain-containing protein</fullName>
    </recommendedName>
</protein>
<keyword evidence="4" id="KW-0539">Nucleus</keyword>
<evidence type="ECO:0000256" key="4">
    <source>
        <dbReference type="ARBA" id="ARBA00023242"/>
    </source>
</evidence>
<proteinExistence type="predicted"/>
<keyword evidence="7" id="KW-1185">Reference proteome</keyword>
<dbReference type="PANTHER" id="PTHR46910">
    <property type="entry name" value="TRANSCRIPTION FACTOR PDR1"/>
    <property type="match status" value="1"/>
</dbReference>
<dbReference type="GO" id="GO:0003677">
    <property type="term" value="F:DNA binding"/>
    <property type="evidence" value="ECO:0007669"/>
    <property type="project" value="UniProtKB-KW"/>
</dbReference>
<comment type="caution">
    <text evidence="6">The sequence shown here is derived from an EMBL/GenBank/DDBJ whole genome shotgun (WGS) entry which is preliminary data.</text>
</comment>
<dbReference type="AlphaFoldDB" id="A0A9P4UTD5"/>
<dbReference type="GO" id="GO:0000981">
    <property type="term" value="F:DNA-binding transcription factor activity, RNA polymerase II-specific"/>
    <property type="evidence" value="ECO:0007669"/>
    <property type="project" value="InterPro"/>
</dbReference>
<name>A0A9P4UTD5_9PEZI</name>
<keyword evidence="2" id="KW-0479">Metal-binding</keyword>
<dbReference type="OrthoDB" id="10261408at2759"/>
<sequence length="422" mass="48461">MGSDAPKPRRFAKACDSCYRRKVKCYWSAPACPDCIKRGEACTFTKSKKKSELRRRSSEAGIQRRPMHEARHITPTIPVSRLHLPSNHEHSRDHAATDTVIAAQTFDSTNDQPSSLRHTASFQNPDVSMIRSRVDRYFEDSNQVFPIYHHATFMARFTEPRDDDYVSEPAWELCLECIKLSAQLQELSTCSEASQSQTEERFLERTLPLAHFLVTGAPSLLALQALLHLAVCMSCMAEYRNRGRWSRLLVAAIQMAFELKLHILDSLGNLSTMERLERIRVFWCLYIEDREHSLRTGRPLLIDDEEKMVLEPKLMSDDHVGLVLISFEGVSPINVFAARQRLAVIIGRLRKQLLTFQAQFKPAEQRFRSKILLREALTDWRGRWFDTDMADQFSSILPPGQAFQVTQVRSSFVLCLSKLELS</sequence>
<dbReference type="GO" id="GO:0005634">
    <property type="term" value="C:nucleus"/>
    <property type="evidence" value="ECO:0007669"/>
    <property type="project" value="UniProtKB-SubCell"/>
</dbReference>
<comment type="subcellular location">
    <subcellularLocation>
        <location evidence="1">Nucleus</location>
    </subcellularLocation>
</comment>
<dbReference type="CDD" id="cd12148">
    <property type="entry name" value="fungal_TF_MHR"/>
    <property type="match status" value="1"/>
</dbReference>
<dbReference type="SMART" id="SM00906">
    <property type="entry name" value="Fungal_trans"/>
    <property type="match status" value="1"/>
</dbReference>
<accession>A0A9P4UTD5</accession>
<dbReference type="GO" id="GO:0008270">
    <property type="term" value="F:zinc ion binding"/>
    <property type="evidence" value="ECO:0007669"/>
    <property type="project" value="InterPro"/>
</dbReference>
<evidence type="ECO:0000313" key="6">
    <source>
        <dbReference type="EMBL" id="KAF2724621.1"/>
    </source>
</evidence>
<dbReference type="PRINTS" id="PR00755">
    <property type="entry name" value="AFLATOXINBRP"/>
</dbReference>
<evidence type="ECO:0000256" key="2">
    <source>
        <dbReference type="ARBA" id="ARBA00022723"/>
    </source>
</evidence>
<organism evidence="6 7">
    <name type="scientific">Polychaeton citri CBS 116435</name>
    <dbReference type="NCBI Taxonomy" id="1314669"/>
    <lineage>
        <taxon>Eukaryota</taxon>
        <taxon>Fungi</taxon>
        <taxon>Dikarya</taxon>
        <taxon>Ascomycota</taxon>
        <taxon>Pezizomycotina</taxon>
        <taxon>Dothideomycetes</taxon>
        <taxon>Dothideomycetidae</taxon>
        <taxon>Capnodiales</taxon>
        <taxon>Capnodiaceae</taxon>
        <taxon>Polychaeton</taxon>
    </lineage>
</organism>
<dbReference type="InterPro" id="IPR050987">
    <property type="entry name" value="AtrR-like"/>
</dbReference>